<keyword evidence="9 12" id="KW-1133">Transmembrane helix</keyword>
<accession>A0A5B8R664</accession>
<keyword evidence="7 14" id="KW-0418">Kinase</keyword>
<feature type="transmembrane region" description="Helical" evidence="12">
    <location>
        <begin position="279"/>
        <end position="300"/>
    </location>
</feature>
<gene>
    <name evidence="14" type="primary">sasA_4</name>
    <name evidence="14" type="ORF">KBTEX_00433</name>
</gene>
<evidence type="ECO:0000259" key="13">
    <source>
        <dbReference type="PROSITE" id="PS50109"/>
    </source>
</evidence>
<dbReference type="AlphaFoldDB" id="A0A5B8R664"/>
<dbReference type="InterPro" id="IPR007895">
    <property type="entry name" value="MASE1"/>
</dbReference>
<dbReference type="SMART" id="SM00388">
    <property type="entry name" value="HisKA"/>
    <property type="match status" value="1"/>
</dbReference>
<dbReference type="SUPFAM" id="SSF55874">
    <property type="entry name" value="ATPase domain of HSP90 chaperone/DNA topoisomerase II/histidine kinase"/>
    <property type="match status" value="1"/>
</dbReference>
<feature type="transmembrane region" description="Helical" evidence="12">
    <location>
        <begin position="126"/>
        <end position="151"/>
    </location>
</feature>
<evidence type="ECO:0000256" key="1">
    <source>
        <dbReference type="ARBA" id="ARBA00004651"/>
    </source>
</evidence>
<sequence length="551" mass="57904">MTLHRIPFPGLVSASAQTLLRGAAAVLVPAFAYWLAARVGMVFLIERAGVSLLWPAAGVALALACRFGPLAAAGAALGALAAHLESGHDLTASVAVALGMGLAAWLGAALVARARIGFAMDRPSDVLGFLLAGALPSSIASSLFGAGVLWLAGIARWPGFPSLWWLCWVADLMGILLLAPALLVSRPRGLGRRGWLEAGVIAVLTLLAAVVVYGEWLPPDAMLGRPLSYLIFPLVIWAAMRLGPALTVWLLLFHAAIAAGFTAMDSGPFAHGALSQELLALHAHLAMVSLTGLLLAASIAGRRQAEERARAYLDELAHAGRVSAMGEMAAGLAHELNQPLCAIATYAQAARRLAGKDTDPTLVRALERLDDNARRAGGIIRQMRNFVRGGEPESERVSTNTLVREGLALTAAAVRQGGVTLRLRLDPDVPDVRVATVQIHQVLVNLVRNAVEALAGMPEARRRLEVTTARRADGRVEVTVMDTGPGIPVRLRDALFEPFVSGGGEGMGLGLSVSRSIIRHHGGELRFEDRPGGGCLFSFDLPAAGGRDSDG</sequence>
<dbReference type="CDD" id="cd00082">
    <property type="entry name" value="HisKA"/>
    <property type="match status" value="1"/>
</dbReference>
<evidence type="ECO:0000256" key="10">
    <source>
        <dbReference type="ARBA" id="ARBA00023012"/>
    </source>
</evidence>
<dbReference type="GO" id="GO:0000155">
    <property type="term" value="F:phosphorelay sensor kinase activity"/>
    <property type="evidence" value="ECO:0007669"/>
    <property type="project" value="InterPro"/>
</dbReference>
<feature type="transmembrane region" description="Helical" evidence="12">
    <location>
        <begin position="246"/>
        <end position="264"/>
    </location>
</feature>
<dbReference type="PANTHER" id="PTHR43065:SF10">
    <property type="entry name" value="PEROXIDE STRESS-ACTIVATED HISTIDINE KINASE MAK3"/>
    <property type="match status" value="1"/>
</dbReference>
<dbReference type="PANTHER" id="PTHR43065">
    <property type="entry name" value="SENSOR HISTIDINE KINASE"/>
    <property type="match status" value="1"/>
</dbReference>
<evidence type="ECO:0000256" key="7">
    <source>
        <dbReference type="ARBA" id="ARBA00022777"/>
    </source>
</evidence>
<dbReference type="PRINTS" id="PR00344">
    <property type="entry name" value="BCTRLSENSOR"/>
</dbReference>
<dbReference type="Pfam" id="PF00512">
    <property type="entry name" value="HisKA"/>
    <property type="match status" value="1"/>
</dbReference>
<keyword evidence="2" id="KW-1003">Cell membrane</keyword>
<feature type="transmembrane region" description="Helical" evidence="12">
    <location>
        <begin position="195"/>
        <end position="216"/>
    </location>
</feature>
<dbReference type="InterPro" id="IPR005467">
    <property type="entry name" value="His_kinase_dom"/>
</dbReference>
<dbReference type="Gene3D" id="1.10.287.130">
    <property type="match status" value="1"/>
</dbReference>
<evidence type="ECO:0000313" key="14">
    <source>
        <dbReference type="EMBL" id="QEA04130.1"/>
    </source>
</evidence>
<reference evidence="14" key="1">
    <citation type="submission" date="2019-06" db="EMBL/GenBank/DDBJ databases">
        <authorList>
            <person name="Murdoch R.W."/>
            <person name="Fathepure B."/>
        </authorList>
    </citation>
    <scope>NUCLEOTIDE SEQUENCE</scope>
</reference>
<feature type="transmembrane region" description="Helical" evidence="12">
    <location>
        <begin position="222"/>
        <end position="239"/>
    </location>
</feature>
<evidence type="ECO:0000256" key="6">
    <source>
        <dbReference type="ARBA" id="ARBA00022741"/>
    </source>
</evidence>
<dbReference type="PROSITE" id="PS50109">
    <property type="entry name" value="HIS_KIN"/>
    <property type="match status" value="1"/>
</dbReference>
<dbReference type="GO" id="GO:0005524">
    <property type="term" value="F:ATP binding"/>
    <property type="evidence" value="ECO:0007669"/>
    <property type="project" value="UniProtKB-KW"/>
</dbReference>
<evidence type="ECO:0000256" key="9">
    <source>
        <dbReference type="ARBA" id="ARBA00022989"/>
    </source>
</evidence>
<feature type="transmembrane region" description="Helical" evidence="12">
    <location>
        <begin position="92"/>
        <end position="114"/>
    </location>
</feature>
<keyword evidence="6" id="KW-0547">Nucleotide-binding</keyword>
<dbReference type="SMART" id="SM00387">
    <property type="entry name" value="HATPase_c"/>
    <property type="match status" value="1"/>
</dbReference>
<feature type="transmembrane region" description="Helical" evidence="12">
    <location>
        <begin position="20"/>
        <end position="45"/>
    </location>
</feature>
<dbReference type="Gene3D" id="3.30.565.10">
    <property type="entry name" value="Histidine kinase-like ATPase, C-terminal domain"/>
    <property type="match status" value="1"/>
</dbReference>
<dbReference type="InterPro" id="IPR036890">
    <property type="entry name" value="HATPase_C_sf"/>
</dbReference>
<keyword evidence="8" id="KW-0067">ATP-binding</keyword>
<keyword evidence="11 12" id="KW-0472">Membrane</keyword>
<keyword evidence="4 14" id="KW-0808">Transferase</keyword>
<keyword evidence="10" id="KW-0902">Two-component regulatory system</keyword>
<organism evidence="14">
    <name type="scientific">uncultured organism</name>
    <dbReference type="NCBI Taxonomy" id="155900"/>
    <lineage>
        <taxon>unclassified sequences</taxon>
        <taxon>environmental samples</taxon>
    </lineage>
</organism>
<feature type="domain" description="Histidine kinase" evidence="13">
    <location>
        <begin position="331"/>
        <end position="545"/>
    </location>
</feature>
<dbReference type="InterPro" id="IPR003594">
    <property type="entry name" value="HATPase_dom"/>
</dbReference>
<evidence type="ECO:0000256" key="3">
    <source>
        <dbReference type="ARBA" id="ARBA00022553"/>
    </source>
</evidence>
<keyword evidence="5 12" id="KW-0812">Transmembrane</keyword>
<feature type="transmembrane region" description="Helical" evidence="12">
    <location>
        <begin position="163"/>
        <end position="183"/>
    </location>
</feature>
<evidence type="ECO:0000256" key="4">
    <source>
        <dbReference type="ARBA" id="ARBA00022679"/>
    </source>
</evidence>
<dbReference type="SUPFAM" id="SSF47384">
    <property type="entry name" value="Homodimeric domain of signal transducing histidine kinase"/>
    <property type="match status" value="1"/>
</dbReference>
<name>A0A5B8R664_9ZZZZ</name>
<keyword evidence="3" id="KW-0597">Phosphoprotein</keyword>
<evidence type="ECO:0000256" key="12">
    <source>
        <dbReference type="SAM" id="Phobius"/>
    </source>
</evidence>
<dbReference type="Pfam" id="PF02518">
    <property type="entry name" value="HATPase_c"/>
    <property type="match status" value="1"/>
</dbReference>
<evidence type="ECO:0000256" key="11">
    <source>
        <dbReference type="ARBA" id="ARBA00023136"/>
    </source>
</evidence>
<dbReference type="InterPro" id="IPR036097">
    <property type="entry name" value="HisK_dim/P_sf"/>
</dbReference>
<dbReference type="Pfam" id="PF05231">
    <property type="entry name" value="MASE1"/>
    <property type="match status" value="1"/>
</dbReference>
<dbReference type="InterPro" id="IPR003661">
    <property type="entry name" value="HisK_dim/P_dom"/>
</dbReference>
<proteinExistence type="predicted"/>
<protein>
    <submittedName>
        <fullName evidence="14">Adaptive-response sensory-kinase SasA</fullName>
        <ecNumber evidence="14">2.7.-.-</ecNumber>
    </submittedName>
</protein>
<evidence type="ECO:0000256" key="5">
    <source>
        <dbReference type="ARBA" id="ARBA00022692"/>
    </source>
</evidence>
<dbReference type="EMBL" id="MN079080">
    <property type="protein sequence ID" value="QEA04130.1"/>
    <property type="molecule type" value="Genomic_DNA"/>
</dbReference>
<feature type="transmembrane region" description="Helical" evidence="12">
    <location>
        <begin position="52"/>
        <end position="80"/>
    </location>
</feature>
<evidence type="ECO:0000256" key="8">
    <source>
        <dbReference type="ARBA" id="ARBA00022840"/>
    </source>
</evidence>
<evidence type="ECO:0000256" key="2">
    <source>
        <dbReference type="ARBA" id="ARBA00022475"/>
    </source>
</evidence>
<dbReference type="GO" id="GO:0005886">
    <property type="term" value="C:plasma membrane"/>
    <property type="evidence" value="ECO:0007669"/>
    <property type="project" value="UniProtKB-SubCell"/>
</dbReference>
<dbReference type="EC" id="2.7.-.-" evidence="14"/>
<dbReference type="InterPro" id="IPR004358">
    <property type="entry name" value="Sig_transdc_His_kin-like_C"/>
</dbReference>
<comment type="subcellular location">
    <subcellularLocation>
        <location evidence="1">Cell membrane</location>
        <topology evidence="1">Multi-pass membrane protein</topology>
    </subcellularLocation>
</comment>